<name>A0A132TUL9_9BACL</name>
<evidence type="ECO:0000313" key="3">
    <source>
        <dbReference type="Proteomes" id="UP000070475"/>
    </source>
</evidence>
<accession>A0A132TUL9</accession>
<gene>
    <name evidence="2" type="ORF">AMQ84_19050</name>
</gene>
<feature type="region of interest" description="Disordered" evidence="1">
    <location>
        <begin position="41"/>
        <end position="63"/>
    </location>
</feature>
<protein>
    <submittedName>
        <fullName evidence="2">Uncharacterized protein</fullName>
    </submittedName>
</protein>
<organism evidence="2 3">
    <name type="scientific">Paenibacillus riograndensis</name>
    <dbReference type="NCBI Taxonomy" id="483937"/>
    <lineage>
        <taxon>Bacteria</taxon>
        <taxon>Bacillati</taxon>
        <taxon>Bacillota</taxon>
        <taxon>Bacilli</taxon>
        <taxon>Bacillales</taxon>
        <taxon>Paenibacillaceae</taxon>
        <taxon>Paenibacillus</taxon>
        <taxon>Paenibacillus sonchi group</taxon>
    </lineage>
</organism>
<reference evidence="2 3" key="1">
    <citation type="submission" date="2015-08" db="EMBL/GenBank/DDBJ databases">
        <title>Genomes of Paenibacillus riograndensis.</title>
        <authorList>
            <person name="Sant'Anna F.H."/>
            <person name="Souza R."/>
            <person name="Ambrosini A."/>
            <person name="Bach E."/>
            <person name="Fernandes G."/>
            <person name="Balsanelli E."/>
            <person name="Baura V.A."/>
            <person name="Pedrosa F.O."/>
            <person name="Souza E.M."/>
            <person name="Passaglia L."/>
        </authorList>
    </citation>
    <scope>NUCLEOTIDE SEQUENCE [LARGE SCALE GENOMIC DNA]</scope>
    <source>
        <strain evidence="2 3">CAS34</strain>
    </source>
</reference>
<dbReference type="EMBL" id="LIRB01000137">
    <property type="protein sequence ID" value="KWX74960.1"/>
    <property type="molecule type" value="Genomic_DNA"/>
</dbReference>
<keyword evidence="3" id="KW-1185">Reference proteome</keyword>
<evidence type="ECO:0000256" key="1">
    <source>
        <dbReference type="SAM" id="MobiDB-lite"/>
    </source>
</evidence>
<sequence>MSGKFSCLLQIPGIRHLAFVVEDIEAIVASIHSIFPVKKCPATNRQRDISDKASKTGPKPSGF</sequence>
<evidence type="ECO:0000313" key="2">
    <source>
        <dbReference type="EMBL" id="KWX74960.1"/>
    </source>
</evidence>
<dbReference type="Proteomes" id="UP000070475">
    <property type="component" value="Unassembled WGS sequence"/>
</dbReference>
<comment type="caution">
    <text evidence="2">The sequence shown here is derived from an EMBL/GenBank/DDBJ whole genome shotgun (WGS) entry which is preliminary data.</text>
</comment>
<feature type="compositionally biased region" description="Basic and acidic residues" evidence="1">
    <location>
        <begin position="45"/>
        <end position="54"/>
    </location>
</feature>
<dbReference type="AlphaFoldDB" id="A0A132TUL9"/>
<proteinExistence type="predicted"/>